<comment type="similarity">
    <text evidence="6">Belongs to the formate--tetrahydrofolate ligase family.</text>
</comment>
<evidence type="ECO:0000256" key="4">
    <source>
        <dbReference type="ARBA" id="ARBA00022741"/>
    </source>
</evidence>
<name>A0A075IC36_9EURY</name>
<proteinExistence type="inferred from homology"/>
<dbReference type="Gene3D" id="3.40.50.300">
    <property type="entry name" value="P-loop containing nucleotide triphosphate hydrolases"/>
    <property type="match status" value="1"/>
</dbReference>
<dbReference type="InterPro" id="IPR020628">
    <property type="entry name" value="Formate_THF_ligase_CS"/>
</dbReference>
<accession>A0A075IC36</accession>
<dbReference type="SUPFAM" id="SSF52540">
    <property type="entry name" value="P-loop containing nucleoside triphosphate hydrolases"/>
    <property type="match status" value="1"/>
</dbReference>
<dbReference type="InterPro" id="IPR027417">
    <property type="entry name" value="P-loop_NTPase"/>
</dbReference>
<comment type="pathway">
    <text evidence="1 6">One-carbon metabolism; tetrahydrofolate interconversion.</text>
</comment>
<dbReference type="FunFam" id="3.10.410.10:FF:000001">
    <property type="entry name" value="Putative formate--tetrahydrofolate ligase"/>
    <property type="match status" value="1"/>
</dbReference>
<evidence type="ECO:0000256" key="3">
    <source>
        <dbReference type="ARBA" id="ARBA00022598"/>
    </source>
</evidence>
<evidence type="ECO:0000256" key="2">
    <source>
        <dbReference type="ARBA" id="ARBA00022563"/>
    </source>
</evidence>
<keyword evidence="4 6" id="KW-0547">Nucleotide-binding</keyword>
<evidence type="ECO:0000256" key="6">
    <source>
        <dbReference type="HAMAP-Rule" id="MF_01543"/>
    </source>
</evidence>
<dbReference type="Gene3D" id="3.10.410.10">
    <property type="entry name" value="Formyltetrahydrofolate synthetase, domain 3"/>
    <property type="match status" value="1"/>
</dbReference>
<evidence type="ECO:0000256" key="5">
    <source>
        <dbReference type="ARBA" id="ARBA00022840"/>
    </source>
</evidence>
<evidence type="ECO:0000313" key="7">
    <source>
        <dbReference type="EMBL" id="AIF25375.1"/>
    </source>
</evidence>
<organism evidence="7">
    <name type="scientific">uncultured marine group II/III euryarchaeote SAT1000_50_G04</name>
    <dbReference type="NCBI Taxonomy" id="1456586"/>
    <lineage>
        <taxon>Archaea</taxon>
        <taxon>Methanobacteriati</taxon>
        <taxon>Methanobacteriota</taxon>
        <taxon>environmental samples</taxon>
    </lineage>
</organism>
<protein>
    <recommendedName>
        <fullName evidence="6">Formate--tetrahydrofolate ligase</fullName>
        <ecNumber evidence="6">6.3.4.3</ecNumber>
    </recommendedName>
    <alternativeName>
        <fullName evidence="6">Formyltetrahydrofolate synthetase</fullName>
        <shortName evidence="6">FHS</shortName>
        <shortName evidence="6">FTHFS</shortName>
    </alternativeName>
</protein>
<dbReference type="FunFam" id="3.30.1510.10:FF:000001">
    <property type="entry name" value="Formate--tetrahydrofolate ligase"/>
    <property type="match status" value="1"/>
</dbReference>
<dbReference type="Pfam" id="PF01268">
    <property type="entry name" value="FTHFS"/>
    <property type="match status" value="1"/>
</dbReference>
<dbReference type="AlphaFoldDB" id="A0A075IC36"/>
<keyword evidence="2 6" id="KW-0554">One-carbon metabolism</keyword>
<dbReference type="NCBIfam" id="NF010030">
    <property type="entry name" value="PRK13505.1"/>
    <property type="match status" value="1"/>
</dbReference>
<dbReference type="Gene3D" id="3.30.1510.10">
    <property type="entry name" value="Domain 2, N(10)-formyltetrahydrofolate synthetase"/>
    <property type="match status" value="1"/>
</dbReference>
<keyword evidence="5 6" id="KW-0067">ATP-binding</keyword>
<dbReference type="EMBL" id="KF901288">
    <property type="protein sequence ID" value="AIF25375.1"/>
    <property type="molecule type" value="Genomic_DNA"/>
</dbReference>
<feature type="binding site" evidence="6">
    <location>
        <begin position="70"/>
        <end position="77"/>
    </location>
    <ligand>
        <name>ATP</name>
        <dbReference type="ChEBI" id="CHEBI:30616"/>
    </ligand>
</feature>
<reference evidence="7" key="1">
    <citation type="journal article" date="2014" name="Genome Biol. Evol.">
        <title>Pangenome evidence for extensive interdomain horizontal transfer affecting lineage core and shell genes in uncultured planktonic thaumarchaeota and euryarchaeota.</title>
        <authorList>
            <person name="Deschamps P."/>
            <person name="Zivanovic Y."/>
            <person name="Moreira D."/>
            <person name="Rodriguez-Valera F."/>
            <person name="Lopez-Garcia P."/>
        </authorList>
    </citation>
    <scope>NUCLEOTIDE SEQUENCE</scope>
</reference>
<evidence type="ECO:0000256" key="1">
    <source>
        <dbReference type="ARBA" id="ARBA00004777"/>
    </source>
</evidence>
<comment type="catalytic activity">
    <reaction evidence="6">
        <text>(6S)-5,6,7,8-tetrahydrofolate + formate + ATP = (6R)-10-formyltetrahydrofolate + ADP + phosphate</text>
        <dbReference type="Rhea" id="RHEA:20221"/>
        <dbReference type="ChEBI" id="CHEBI:15740"/>
        <dbReference type="ChEBI" id="CHEBI:30616"/>
        <dbReference type="ChEBI" id="CHEBI:43474"/>
        <dbReference type="ChEBI" id="CHEBI:57453"/>
        <dbReference type="ChEBI" id="CHEBI:195366"/>
        <dbReference type="ChEBI" id="CHEBI:456216"/>
        <dbReference type="EC" id="6.3.4.3"/>
    </reaction>
</comment>
<dbReference type="GO" id="GO:0005524">
    <property type="term" value="F:ATP binding"/>
    <property type="evidence" value="ECO:0007669"/>
    <property type="project" value="UniProtKB-UniRule"/>
</dbReference>
<dbReference type="PROSITE" id="PS00721">
    <property type="entry name" value="FTHFS_1"/>
    <property type="match status" value="1"/>
</dbReference>
<dbReference type="GO" id="GO:0004329">
    <property type="term" value="F:formate-tetrahydrofolate ligase activity"/>
    <property type="evidence" value="ECO:0007669"/>
    <property type="project" value="UniProtKB-UniRule"/>
</dbReference>
<dbReference type="EC" id="6.3.4.3" evidence="6"/>
<sequence length="576" mass="60627">MAAQPMESDLSIARAATIRPIEEVATKLGLERSDLILQGPSIAKISWERLKQASNGKQGFLILVTSVNPTPFGEGKTVTTIGLNQGLNRRGHNATCVIREPSMGPVFGIKGGAAGGGFSQVLPMEEINLHFTGDLHAVTMAHNLCSAMLDNHLHRGNELDLDLKRIFWPRVIDMNDRSLREVTIGLGGKVNGIVRADRFDITAASEVMAILVLSKDYADLRARLGKIAVGVSNSGALVTADDLGSAGAMALLLRNALLPNLVQTLEGDPAFIHGGPFANIAHGNSSIIADSLALACADYVVTEAGFGAEMGAEKALQIKARASGKVPDCVILNVTVRAMKLHGGGFSTGGGKRPPADELKVENVEATRAGAASNLRRHVRNLSETGIPLIVSINRFEADTDAEIEAIRLEAVAAGARDVVLFEAHAKGGEGSAALADSVVEACAAHAAAGRPYSPMVEAGLPAEQTILKVATNVYGAHTVDFSPSAHRSLVALRDWGLDTLPVCMAKTQYSFSHEPSELGSPTGFTMPIRELRLNSGAGFIVAVCGSMMTMPGLPIRPAAKDMDMDDEGRLTGVFS</sequence>
<dbReference type="GO" id="GO:0035999">
    <property type="term" value="P:tetrahydrofolate interconversion"/>
    <property type="evidence" value="ECO:0007669"/>
    <property type="project" value="UniProtKB-UniRule"/>
</dbReference>
<gene>
    <name evidence="6 7" type="primary">fhs</name>
</gene>
<dbReference type="HAMAP" id="MF_01543">
    <property type="entry name" value="FTHFS"/>
    <property type="match status" value="1"/>
</dbReference>
<dbReference type="UniPathway" id="UPA00193"/>
<dbReference type="InterPro" id="IPR000559">
    <property type="entry name" value="Formate_THF_ligase"/>
</dbReference>
<keyword evidence="3 6" id="KW-0436">Ligase</keyword>